<protein>
    <recommendedName>
        <fullName evidence="3">MerR family transcriptional regulator</fullName>
    </recommendedName>
</protein>
<dbReference type="Proteomes" id="UP000267081">
    <property type="component" value="Unassembled WGS sequence"/>
</dbReference>
<reference evidence="1 2" key="1">
    <citation type="submission" date="2018-12" db="EMBL/GenBank/DDBJ databases">
        <title>Amycolatopsis eburnea sp. nov. actinomycete associate with arbuscular mycorrhiza fungal spore.</title>
        <authorList>
            <person name="Lumyong S."/>
            <person name="Chaiya L."/>
        </authorList>
    </citation>
    <scope>NUCLEOTIDE SEQUENCE [LARGE SCALE GENOMIC DNA]</scope>
    <source>
        <strain evidence="1 2">GLM-1</strain>
    </source>
</reference>
<dbReference type="RefSeq" id="WP_125307241.1">
    <property type="nucleotide sequence ID" value="NZ_RSEC01000032.1"/>
</dbReference>
<accession>A0A427TFW6</accession>
<sequence>MVKRVPARLAVLLLHQQADASGDDRYRIGPATLRKWVERGHLTRGDGGYDLGELLAYLERRDGVIEA</sequence>
<dbReference type="AlphaFoldDB" id="A0A427TFW6"/>
<evidence type="ECO:0000313" key="2">
    <source>
        <dbReference type="Proteomes" id="UP000267081"/>
    </source>
</evidence>
<evidence type="ECO:0008006" key="3">
    <source>
        <dbReference type="Google" id="ProtNLM"/>
    </source>
</evidence>
<proteinExistence type="predicted"/>
<evidence type="ECO:0000313" key="1">
    <source>
        <dbReference type="EMBL" id="RSD21991.1"/>
    </source>
</evidence>
<organism evidence="1 2">
    <name type="scientific">Amycolatopsis eburnea</name>
    <dbReference type="NCBI Taxonomy" id="2267691"/>
    <lineage>
        <taxon>Bacteria</taxon>
        <taxon>Bacillati</taxon>
        <taxon>Actinomycetota</taxon>
        <taxon>Actinomycetes</taxon>
        <taxon>Pseudonocardiales</taxon>
        <taxon>Pseudonocardiaceae</taxon>
        <taxon>Amycolatopsis</taxon>
    </lineage>
</organism>
<dbReference type="OrthoDB" id="3629869at2"/>
<gene>
    <name evidence="1" type="ORF">EIY87_09240</name>
</gene>
<name>A0A427TFW6_9PSEU</name>
<comment type="caution">
    <text evidence="1">The sequence shown here is derived from an EMBL/GenBank/DDBJ whole genome shotgun (WGS) entry which is preliminary data.</text>
</comment>
<dbReference type="EMBL" id="RSEC01000032">
    <property type="protein sequence ID" value="RSD21991.1"/>
    <property type="molecule type" value="Genomic_DNA"/>
</dbReference>
<keyword evidence="2" id="KW-1185">Reference proteome</keyword>